<feature type="domain" description="DUF3502" evidence="2">
    <location>
        <begin position="422"/>
        <end position="491"/>
    </location>
</feature>
<reference evidence="3" key="1">
    <citation type="journal article" date="2014" name="Int. J. Syst. Evol. Microbiol.">
        <title>Complete genome sequence of Corynebacterium casei LMG S-19264T (=DSM 44701T), isolated from a smear-ripened cheese.</title>
        <authorList>
            <consortium name="US DOE Joint Genome Institute (JGI-PGF)"/>
            <person name="Walter F."/>
            <person name="Albersmeier A."/>
            <person name="Kalinowski J."/>
            <person name="Ruckert C."/>
        </authorList>
    </citation>
    <scope>NUCLEOTIDE SEQUENCE</scope>
    <source>
        <strain evidence="3">CCM 8433</strain>
    </source>
</reference>
<keyword evidence="4" id="KW-1185">Reference proteome</keyword>
<accession>A0A917JG11</accession>
<evidence type="ECO:0000259" key="2">
    <source>
        <dbReference type="Pfam" id="PF12010"/>
    </source>
</evidence>
<dbReference type="PROSITE" id="PS51257">
    <property type="entry name" value="PROKAR_LIPOPROTEIN"/>
    <property type="match status" value="1"/>
</dbReference>
<dbReference type="RefSeq" id="WP_188366968.1">
    <property type="nucleotide sequence ID" value="NZ_BMDT01000002.1"/>
</dbReference>
<evidence type="ECO:0000313" key="4">
    <source>
        <dbReference type="Proteomes" id="UP000622610"/>
    </source>
</evidence>
<gene>
    <name evidence="3" type="ORF">GCM10011482_07840</name>
</gene>
<feature type="signal peptide" evidence="1">
    <location>
        <begin position="1"/>
        <end position="23"/>
    </location>
</feature>
<feature type="chain" id="PRO_5039146008" description="DUF3502 domain-containing protein" evidence="1">
    <location>
        <begin position="24"/>
        <end position="494"/>
    </location>
</feature>
<dbReference type="Gene3D" id="3.40.190.10">
    <property type="entry name" value="Periplasmic binding protein-like II"/>
    <property type="match status" value="2"/>
</dbReference>
<evidence type="ECO:0000256" key="1">
    <source>
        <dbReference type="SAM" id="SignalP"/>
    </source>
</evidence>
<dbReference type="Pfam" id="PF12010">
    <property type="entry name" value="DUF3502"/>
    <property type="match status" value="1"/>
</dbReference>
<keyword evidence="1" id="KW-0732">Signal</keyword>
<dbReference type="AlphaFoldDB" id="A0A917JG11"/>
<dbReference type="EMBL" id="BMDT01000002">
    <property type="protein sequence ID" value="GGI65130.1"/>
    <property type="molecule type" value="Genomic_DNA"/>
</dbReference>
<reference evidence="3" key="2">
    <citation type="submission" date="2020-09" db="EMBL/GenBank/DDBJ databases">
        <authorList>
            <person name="Sun Q."/>
            <person name="Sedlacek I."/>
        </authorList>
    </citation>
    <scope>NUCLEOTIDE SEQUENCE</scope>
    <source>
        <strain evidence="3">CCM 8433</strain>
    </source>
</reference>
<comment type="caution">
    <text evidence="3">The sequence shown here is derived from an EMBL/GenBank/DDBJ whole genome shotgun (WGS) entry which is preliminary data.</text>
</comment>
<protein>
    <recommendedName>
        <fullName evidence="2">DUF3502 domain-containing protein</fullName>
    </recommendedName>
</protein>
<dbReference type="Proteomes" id="UP000622610">
    <property type="component" value="Unassembled WGS sequence"/>
</dbReference>
<sequence>MKKNNQMIGLLSMIGALSLVLGACGGGGSKAGAKTTEDGKTIIKVVRPTQNMASADSKQVKAVQDAINDYIKDKIDVQLDYEEMPAGEYSNKVNLSLANGEIDLFWTANWMGAISTDDLVQNNGAYDITEILKGSQLEERLPADVWEASSYNGKNYFVPVYKEIAEGYSLMFRKELVDQFGWDLSTVKELKDIEPMLADSKAAGIKAPLLTQATPFAYKFFLDDYAWITGNDYIGVDREKNEVVEVIKTDEYVEYIKMMSDWGEKGYIQEGDITNTNPTDSLNTDFWGISWWTDVPNNASASSRYQQEVEMVHMTKNYVDSNTTLGSTYAIASNTTEEAAKASVDFLGLLYSDETLANLFTYGIEGEDYDMVDGFIVKKGEKYDHSAWESTNVEFVALEEGEPANKVELYQEFNKNAEKSITAGFRFDASNSSAVISAVNNVVAKYGFVLQSGGYPQADVDKVLEEYYSALDEAGYQELVKDVTDQYNAWKTKQ</sequence>
<dbReference type="InterPro" id="IPR022627">
    <property type="entry name" value="DUF3502"/>
</dbReference>
<dbReference type="SUPFAM" id="SSF53850">
    <property type="entry name" value="Periplasmic binding protein-like II"/>
    <property type="match status" value="1"/>
</dbReference>
<proteinExistence type="predicted"/>
<evidence type="ECO:0000313" key="3">
    <source>
        <dbReference type="EMBL" id="GGI65130.1"/>
    </source>
</evidence>
<organism evidence="3 4">
    <name type="scientific">Enterococcus alcedinis</name>
    <dbReference type="NCBI Taxonomy" id="1274384"/>
    <lineage>
        <taxon>Bacteria</taxon>
        <taxon>Bacillati</taxon>
        <taxon>Bacillota</taxon>
        <taxon>Bacilli</taxon>
        <taxon>Lactobacillales</taxon>
        <taxon>Enterococcaceae</taxon>
        <taxon>Enterococcus</taxon>
    </lineage>
</organism>
<name>A0A917JG11_9ENTE</name>